<reference evidence="9 10" key="1">
    <citation type="submission" date="2023-08" db="EMBL/GenBank/DDBJ databases">
        <title>A Necator americanus chromosomal reference genome.</title>
        <authorList>
            <person name="Ilik V."/>
            <person name="Petrzelkova K.J."/>
            <person name="Pardy F."/>
            <person name="Fuh T."/>
            <person name="Niatou-Singa F.S."/>
            <person name="Gouil Q."/>
            <person name="Baker L."/>
            <person name="Ritchie M.E."/>
            <person name="Jex A.R."/>
            <person name="Gazzola D."/>
            <person name="Li H."/>
            <person name="Toshio Fujiwara R."/>
            <person name="Zhan B."/>
            <person name="Aroian R.V."/>
            <person name="Pafco B."/>
            <person name="Schwarz E.M."/>
        </authorList>
    </citation>
    <scope>NUCLEOTIDE SEQUENCE [LARGE SCALE GENOMIC DNA]</scope>
    <source>
        <strain evidence="9 10">Aroian</strain>
        <tissue evidence="9">Whole animal</tissue>
    </source>
</reference>
<keyword evidence="4" id="KW-0769">Symport</keyword>
<feature type="compositionally biased region" description="Basic and acidic residues" evidence="7">
    <location>
        <begin position="971"/>
        <end position="993"/>
    </location>
</feature>
<keyword evidence="3 8" id="KW-0812">Transmembrane</keyword>
<dbReference type="SUPFAM" id="SSF161070">
    <property type="entry name" value="SNF-like"/>
    <property type="match status" value="1"/>
</dbReference>
<keyword evidence="2" id="KW-0813">Transport</keyword>
<evidence type="ECO:0000256" key="8">
    <source>
        <dbReference type="SAM" id="Phobius"/>
    </source>
</evidence>
<comment type="caution">
    <text evidence="9">The sequence shown here is derived from an EMBL/GenBank/DDBJ whole genome shotgun (WGS) entry which is preliminary data.</text>
</comment>
<protein>
    <submittedName>
        <fullName evidence="9">Uncharacterized protein</fullName>
    </submittedName>
</protein>
<feature type="transmembrane region" description="Helical" evidence="8">
    <location>
        <begin position="393"/>
        <end position="414"/>
    </location>
</feature>
<name>A0ABR1CLW3_NECAM</name>
<evidence type="ECO:0000256" key="4">
    <source>
        <dbReference type="ARBA" id="ARBA00022847"/>
    </source>
</evidence>
<keyword evidence="6 8" id="KW-0472">Membrane</keyword>
<feature type="transmembrane region" description="Helical" evidence="8">
    <location>
        <begin position="782"/>
        <end position="804"/>
    </location>
</feature>
<dbReference type="PROSITE" id="PS50267">
    <property type="entry name" value="NA_NEUROTRAN_SYMP_3"/>
    <property type="match status" value="1"/>
</dbReference>
<feature type="transmembrane region" description="Helical" evidence="8">
    <location>
        <begin position="435"/>
        <end position="459"/>
    </location>
</feature>
<feature type="compositionally biased region" description="Low complexity" evidence="7">
    <location>
        <begin position="12"/>
        <end position="25"/>
    </location>
</feature>
<accession>A0ABR1CLW3</accession>
<dbReference type="Pfam" id="PF00209">
    <property type="entry name" value="SNF"/>
    <property type="match status" value="1"/>
</dbReference>
<evidence type="ECO:0000256" key="1">
    <source>
        <dbReference type="ARBA" id="ARBA00004141"/>
    </source>
</evidence>
<feature type="compositionally biased region" description="Basic and acidic residues" evidence="7">
    <location>
        <begin position="60"/>
        <end position="77"/>
    </location>
</feature>
<feature type="transmembrane region" description="Helical" evidence="8">
    <location>
        <begin position="877"/>
        <end position="899"/>
    </location>
</feature>
<evidence type="ECO:0000256" key="6">
    <source>
        <dbReference type="ARBA" id="ARBA00023136"/>
    </source>
</evidence>
<feature type="region of interest" description="Disordered" evidence="7">
    <location>
        <begin position="1"/>
        <end position="103"/>
    </location>
</feature>
<dbReference type="EMBL" id="JAVFWL010000002">
    <property type="protein sequence ID" value="KAK6738603.1"/>
    <property type="molecule type" value="Genomic_DNA"/>
</dbReference>
<evidence type="ECO:0000256" key="3">
    <source>
        <dbReference type="ARBA" id="ARBA00022692"/>
    </source>
</evidence>
<gene>
    <name evidence="9" type="primary">Necator_chrII.g8403</name>
    <name evidence="9" type="ORF">RB195_020609</name>
</gene>
<dbReference type="Proteomes" id="UP001303046">
    <property type="component" value="Unassembled WGS sequence"/>
</dbReference>
<dbReference type="InterPro" id="IPR037272">
    <property type="entry name" value="SNS_sf"/>
</dbReference>
<feature type="compositionally biased region" description="Basic and acidic residues" evidence="7">
    <location>
        <begin position="193"/>
        <end position="215"/>
    </location>
</feature>
<feature type="transmembrane region" description="Helical" evidence="8">
    <location>
        <begin position="750"/>
        <end position="776"/>
    </location>
</feature>
<evidence type="ECO:0000256" key="5">
    <source>
        <dbReference type="ARBA" id="ARBA00022989"/>
    </source>
</evidence>
<feature type="compositionally biased region" description="Basic residues" evidence="7">
    <location>
        <begin position="129"/>
        <end position="145"/>
    </location>
</feature>
<feature type="transmembrane region" description="Helical" evidence="8">
    <location>
        <begin position="356"/>
        <end position="373"/>
    </location>
</feature>
<evidence type="ECO:0000313" key="9">
    <source>
        <dbReference type="EMBL" id="KAK6738603.1"/>
    </source>
</evidence>
<feature type="transmembrane region" description="Helical" evidence="8">
    <location>
        <begin position="719"/>
        <end position="738"/>
    </location>
</feature>
<dbReference type="InterPro" id="IPR000175">
    <property type="entry name" value="Na/ntran_symport"/>
</dbReference>
<evidence type="ECO:0000256" key="7">
    <source>
        <dbReference type="SAM" id="MobiDB-lite"/>
    </source>
</evidence>
<feature type="compositionally biased region" description="Basic and acidic residues" evidence="7">
    <location>
        <begin position="1022"/>
        <end position="1038"/>
    </location>
</feature>
<keyword evidence="5 8" id="KW-1133">Transmembrane helix</keyword>
<feature type="region of interest" description="Disordered" evidence="7">
    <location>
        <begin position="968"/>
        <end position="1038"/>
    </location>
</feature>
<evidence type="ECO:0000313" key="10">
    <source>
        <dbReference type="Proteomes" id="UP001303046"/>
    </source>
</evidence>
<comment type="subcellular location">
    <subcellularLocation>
        <location evidence="1">Membrane</location>
        <topology evidence="1">Multi-pass membrane protein</topology>
    </subcellularLocation>
</comment>
<feature type="transmembrane region" description="Helical" evidence="8">
    <location>
        <begin position="644"/>
        <end position="667"/>
    </location>
</feature>
<proteinExistence type="predicted"/>
<dbReference type="PANTHER" id="PTHR11616">
    <property type="entry name" value="SODIUM/CHLORIDE DEPENDENT TRANSPORTER"/>
    <property type="match status" value="1"/>
</dbReference>
<feature type="region of interest" description="Disordered" evidence="7">
    <location>
        <begin position="127"/>
        <end position="253"/>
    </location>
</feature>
<sequence>MSNETQDDPTKSAEGAGSAEGAPAPRGVGRGSTELSPETKSAERGVSNSAEGQELAEPLEEIKRTMEEDVEKPEEKSSATAVMNIERSPLKESAMLDPTKPSEFAPNIIDLVQRYEEQPTMKDVTLRVVKAKKPLQKPRGRRGRKPGYSEETVFDNIEEDKSGRTKSEKERKAAKRKEQGGEGNFGYDNLGEASKEDEEKRAAEGRVPIREKEGQQDYDAYENLPTPPKSPKDKEKKRKSLQKQAATGQKVDAGEMRTAERMVTKREQARKHGLVSDKTLALDKTVSLSREMATQRDGRSRMDMQDLLELDETIATGLYDMDEDVNDLETAISTHQDKKRLEMKYRRGRVRSRKPTRASTIVDILSIMCLLPLMNDYWVVPVEAVENGGLAFILVYLIVIVIFVHPVLSFVLFISQYTQTGLTYIFKMYGPIFEGFGYGYMMLIFVVQMTIVHQGSILLKHLSLTFYENLSIGTCSELIVEDWSKCSSIFLDSHCVARNKSYAYYAQGFCWNVPVFDASEVTTSQDSYIKFLLEPEFAHGFDFGIFIRYLLQLSIIALLALNGPIVTIFCLAVLTIIFVLIVLTDNVFSFNRRSLAMLLRLSNFQRLLKIDPWVTVLRLAFSSSGLGEVTVFCMSSFRNPRAKYFLTATFVIIGKILICILGLFSLLNNIDMLDKFVPNSKKAFSPKHSDITHSSALMVDVYSMFHEFSRNLYDHGELVYVYHIITSLAAMFMIFTVARKHDADSFIERVPFVGAYAILCCFYTSIACLDFFQVLMNRHRSLILNCSLHFYMAFTIFLLIYGYGIKDYHEDIRAVFPRTNAKLRMVREIFQSIAFLLSVVALLLLQGYELVVVGFEERKRLRELAAKGTKWELTQEILSIVLALLPFLLPIGFCIYRCFTVKRKNWLQISHEHPTIRFHIIKAKLAKKRRAALKSRISRRTQATSTSQTITGDLDVFDVIEEDQINPEDFESTKAVEQKTGEKVGKKEEEKKSPGGKGVVSQSKASKEGISGSVENVGDGKGGGHDEKLKSKELTKSR</sequence>
<keyword evidence="10" id="KW-1185">Reference proteome</keyword>
<dbReference type="PANTHER" id="PTHR11616:SF326">
    <property type="entry name" value="SODIUM-DEPENDENT TRANSPORTER SNF-5"/>
    <property type="match status" value="1"/>
</dbReference>
<evidence type="ECO:0000256" key="2">
    <source>
        <dbReference type="ARBA" id="ARBA00022448"/>
    </source>
</evidence>
<feature type="transmembrane region" description="Helical" evidence="8">
    <location>
        <begin position="543"/>
        <end position="561"/>
    </location>
</feature>
<feature type="compositionally biased region" description="Basic and acidic residues" evidence="7">
    <location>
        <begin position="159"/>
        <end position="180"/>
    </location>
</feature>
<feature type="transmembrane region" description="Helical" evidence="8">
    <location>
        <begin position="825"/>
        <end position="845"/>
    </location>
</feature>
<organism evidence="9 10">
    <name type="scientific">Necator americanus</name>
    <name type="common">Human hookworm</name>
    <dbReference type="NCBI Taxonomy" id="51031"/>
    <lineage>
        <taxon>Eukaryota</taxon>
        <taxon>Metazoa</taxon>
        <taxon>Ecdysozoa</taxon>
        <taxon>Nematoda</taxon>
        <taxon>Chromadorea</taxon>
        <taxon>Rhabditida</taxon>
        <taxon>Rhabditina</taxon>
        <taxon>Rhabditomorpha</taxon>
        <taxon>Strongyloidea</taxon>
        <taxon>Ancylostomatidae</taxon>
        <taxon>Bunostominae</taxon>
        <taxon>Necator</taxon>
    </lineage>
</organism>